<evidence type="ECO:0000313" key="2">
    <source>
        <dbReference type="EMBL" id="MFD1707779.1"/>
    </source>
</evidence>
<name>A0ABW4KJB0_9BACI</name>
<dbReference type="PANTHER" id="PTHR42678">
    <property type="entry name" value="AMIDASE"/>
    <property type="match status" value="1"/>
</dbReference>
<dbReference type="EMBL" id="JBHUEO010000044">
    <property type="protein sequence ID" value="MFD1707779.1"/>
    <property type="molecule type" value="Genomic_DNA"/>
</dbReference>
<reference evidence="3" key="1">
    <citation type="journal article" date="2019" name="Int. J. Syst. Evol. Microbiol.">
        <title>The Global Catalogue of Microorganisms (GCM) 10K type strain sequencing project: providing services to taxonomists for standard genome sequencing and annotation.</title>
        <authorList>
            <consortium name="The Broad Institute Genomics Platform"/>
            <consortium name="The Broad Institute Genome Sequencing Center for Infectious Disease"/>
            <person name="Wu L."/>
            <person name="Ma J."/>
        </authorList>
    </citation>
    <scope>NUCLEOTIDE SEQUENCE [LARGE SCALE GENOMIC DNA]</scope>
    <source>
        <strain evidence="3">CGMCC 1.12295</strain>
    </source>
</reference>
<comment type="caution">
    <text evidence="2">The sequence shown here is derived from an EMBL/GenBank/DDBJ whole genome shotgun (WGS) entry which is preliminary data.</text>
</comment>
<gene>
    <name evidence="2" type="ORF">ACFSCZ_13720</name>
</gene>
<evidence type="ECO:0000259" key="1">
    <source>
        <dbReference type="Pfam" id="PF01425"/>
    </source>
</evidence>
<dbReference type="InterPro" id="IPR036928">
    <property type="entry name" value="AS_sf"/>
</dbReference>
<dbReference type="Proteomes" id="UP001597301">
    <property type="component" value="Unassembled WGS sequence"/>
</dbReference>
<dbReference type="SUPFAM" id="SSF75304">
    <property type="entry name" value="Amidase signature (AS) enzymes"/>
    <property type="match status" value="1"/>
</dbReference>
<sequence length="493" mass="53442">MNDAKPENTSGDWLVEATIEDLQDKMAEGEVTSGELVQMYFHRIARFDGKLRSVLELNPDALHIASALDAERKRKGPRGPLHGIPILLKDNIDTGDKMHTSAGSYALAGHLAEEDAFIVSRLRRAGAVLLGKTNMTEWANFMTVNMPSGYSSRGGQTLNPYGPGKFDVGGSSSGAGAAAAANFAAAAVGTETSGSILNPCLKNSLVGIKPTVGLLSRRGIIPIAHSQDTPGPMAKTVKDAAYLLSIMSGTDENDPATGAIPSTLPKDYAGILSDTDLTGIRIGIAGEPYTLRLSKHKLALMDEAKNVLRELGAELVEPIEIPSARNTWTFDIFTYEFKVNLNVYLQQTSPTNRVRSLAEVIRYNEEDPERMLKYGQVLLKLSESTSGTLTEPDYLNKLEEDFRLARNEGIDYAIKKHQLDAIFFGGDRGSVISARAGYPTVIVPAGYIPNGEPFGVSFTGTAFSEEKLLQIAYAFEQATHHRKPPKLILNDEE</sequence>
<accession>A0ABW4KJB0</accession>
<dbReference type="Pfam" id="PF01425">
    <property type="entry name" value="Amidase"/>
    <property type="match status" value="1"/>
</dbReference>
<keyword evidence="3" id="KW-1185">Reference proteome</keyword>
<dbReference type="PANTHER" id="PTHR42678:SF34">
    <property type="entry name" value="OS04G0183300 PROTEIN"/>
    <property type="match status" value="1"/>
</dbReference>
<organism evidence="2 3">
    <name type="scientific">Siminovitchia sediminis</name>
    <dbReference type="NCBI Taxonomy" id="1274353"/>
    <lineage>
        <taxon>Bacteria</taxon>
        <taxon>Bacillati</taxon>
        <taxon>Bacillota</taxon>
        <taxon>Bacilli</taxon>
        <taxon>Bacillales</taxon>
        <taxon>Bacillaceae</taxon>
        <taxon>Siminovitchia</taxon>
    </lineage>
</organism>
<proteinExistence type="predicted"/>
<dbReference type="RefSeq" id="WP_380774593.1">
    <property type="nucleotide sequence ID" value="NZ_JBHUEO010000044.1"/>
</dbReference>
<dbReference type="InterPro" id="IPR023631">
    <property type="entry name" value="Amidase_dom"/>
</dbReference>
<evidence type="ECO:0000313" key="3">
    <source>
        <dbReference type="Proteomes" id="UP001597301"/>
    </source>
</evidence>
<dbReference type="Gene3D" id="3.90.1300.10">
    <property type="entry name" value="Amidase signature (AS) domain"/>
    <property type="match status" value="1"/>
</dbReference>
<dbReference type="NCBIfam" id="NF005300">
    <property type="entry name" value="PRK06828.1"/>
    <property type="match status" value="1"/>
</dbReference>
<feature type="domain" description="Amidase" evidence="1">
    <location>
        <begin position="35"/>
        <end position="469"/>
    </location>
</feature>
<protein>
    <submittedName>
        <fullName evidence="2">Amidase family protein</fullName>
    </submittedName>
</protein>